<keyword evidence="1" id="KW-1133">Transmembrane helix</keyword>
<keyword evidence="3" id="KW-1185">Reference proteome</keyword>
<evidence type="ECO:0000313" key="2">
    <source>
        <dbReference type="EMBL" id="KAJ7328720.1"/>
    </source>
</evidence>
<feature type="transmembrane region" description="Helical" evidence="1">
    <location>
        <begin position="118"/>
        <end position="136"/>
    </location>
</feature>
<keyword evidence="1" id="KW-0472">Membrane</keyword>
<evidence type="ECO:0000256" key="1">
    <source>
        <dbReference type="SAM" id="Phobius"/>
    </source>
</evidence>
<accession>A0AAD6ZMI1</accession>
<feature type="transmembrane region" description="Helical" evidence="1">
    <location>
        <begin position="51"/>
        <end position="71"/>
    </location>
</feature>
<dbReference type="AlphaFoldDB" id="A0AAD6ZMI1"/>
<protein>
    <submittedName>
        <fullName evidence="2">Uncharacterized protein</fullName>
    </submittedName>
</protein>
<keyword evidence="1" id="KW-0812">Transmembrane</keyword>
<evidence type="ECO:0000313" key="3">
    <source>
        <dbReference type="Proteomes" id="UP001218218"/>
    </source>
</evidence>
<organism evidence="2 3">
    <name type="scientific">Mycena albidolilacea</name>
    <dbReference type="NCBI Taxonomy" id="1033008"/>
    <lineage>
        <taxon>Eukaryota</taxon>
        <taxon>Fungi</taxon>
        <taxon>Dikarya</taxon>
        <taxon>Basidiomycota</taxon>
        <taxon>Agaricomycotina</taxon>
        <taxon>Agaricomycetes</taxon>
        <taxon>Agaricomycetidae</taxon>
        <taxon>Agaricales</taxon>
        <taxon>Marasmiineae</taxon>
        <taxon>Mycenaceae</taxon>
        <taxon>Mycena</taxon>
    </lineage>
</organism>
<reference evidence="2" key="1">
    <citation type="submission" date="2023-03" db="EMBL/GenBank/DDBJ databases">
        <title>Massive genome expansion in bonnet fungi (Mycena s.s.) driven by repeated elements and novel gene families across ecological guilds.</title>
        <authorList>
            <consortium name="Lawrence Berkeley National Laboratory"/>
            <person name="Harder C.B."/>
            <person name="Miyauchi S."/>
            <person name="Viragh M."/>
            <person name="Kuo A."/>
            <person name="Thoen E."/>
            <person name="Andreopoulos B."/>
            <person name="Lu D."/>
            <person name="Skrede I."/>
            <person name="Drula E."/>
            <person name="Henrissat B."/>
            <person name="Morin E."/>
            <person name="Kohler A."/>
            <person name="Barry K."/>
            <person name="LaButti K."/>
            <person name="Morin E."/>
            <person name="Salamov A."/>
            <person name="Lipzen A."/>
            <person name="Mereny Z."/>
            <person name="Hegedus B."/>
            <person name="Baldrian P."/>
            <person name="Stursova M."/>
            <person name="Weitz H."/>
            <person name="Taylor A."/>
            <person name="Grigoriev I.V."/>
            <person name="Nagy L.G."/>
            <person name="Martin F."/>
            <person name="Kauserud H."/>
        </authorList>
    </citation>
    <scope>NUCLEOTIDE SEQUENCE</scope>
    <source>
        <strain evidence="2">CBHHK002</strain>
    </source>
</reference>
<gene>
    <name evidence="2" type="ORF">DFH08DRAFT_815495</name>
</gene>
<dbReference type="Proteomes" id="UP001218218">
    <property type="component" value="Unassembled WGS sequence"/>
</dbReference>
<dbReference type="EMBL" id="JARIHO010000038">
    <property type="protein sequence ID" value="KAJ7328720.1"/>
    <property type="molecule type" value="Genomic_DNA"/>
</dbReference>
<feature type="transmembrane region" description="Helical" evidence="1">
    <location>
        <begin position="80"/>
        <end position="98"/>
    </location>
</feature>
<proteinExistence type="predicted"/>
<comment type="caution">
    <text evidence="2">The sequence shown here is derived from an EMBL/GenBank/DDBJ whole genome shotgun (WGS) entry which is preliminary data.</text>
</comment>
<name>A0AAD6ZMI1_9AGAR</name>
<sequence>MGLEVQLRDNFGTFEASGTRKGLVILTLVFSFSEIEDYANTYLAHLKTGYLPLYSITNTVLAIIVDSYLVYRFYTLSKTLFLYVLILLALVRFIPLVRGSTYADRDKAKNWCNNQINLITMVVCGSSPAVILLEVMTSKQTYNNGVLSVEVQRIEGCSLLYRRYFLIRRSDTAWSQFHTDTPESEPAHGEFRAVGYPKQKHHRGHKNIM</sequence>